<keyword evidence="1 6" id="KW-0963">Cytoplasm</keyword>
<organism evidence="8 9">
    <name type="scientific">Ogataea philodendri</name>
    <dbReference type="NCBI Taxonomy" id="1378263"/>
    <lineage>
        <taxon>Eukaryota</taxon>
        <taxon>Fungi</taxon>
        <taxon>Dikarya</taxon>
        <taxon>Ascomycota</taxon>
        <taxon>Saccharomycotina</taxon>
        <taxon>Pichiomycetes</taxon>
        <taxon>Pichiales</taxon>
        <taxon>Pichiaceae</taxon>
        <taxon>Ogataea</taxon>
    </lineage>
</organism>
<evidence type="ECO:0000256" key="5">
    <source>
        <dbReference type="ARBA" id="ARBA00023242"/>
    </source>
</evidence>
<dbReference type="InterPro" id="IPR051038">
    <property type="entry name" value="RMT2/GAMT_Mtase"/>
</dbReference>
<dbReference type="GO" id="GO:0019702">
    <property type="term" value="F:protein arginine N5-methyltransferase activity"/>
    <property type="evidence" value="ECO:0007669"/>
    <property type="project" value="TreeGrafter"/>
</dbReference>
<dbReference type="Proteomes" id="UP000769157">
    <property type="component" value="Unassembled WGS sequence"/>
</dbReference>
<dbReference type="FunFam" id="3.40.50.150:FF:000310">
    <property type="entry name" value="Arginine N-methyltransferase 2"/>
    <property type="match status" value="1"/>
</dbReference>
<dbReference type="GO" id="GO:0005737">
    <property type="term" value="C:cytoplasm"/>
    <property type="evidence" value="ECO:0007669"/>
    <property type="project" value="UniProtKB-SubCell"/>
</dbReference>
<dbReference type="PANTHER" id="PTHR32379">
    <property type="entry name" value="GUANIDINOACETATE N-METHYLTRANSFERASE"/>
    <property type="match status" value="1"/>
</dbReference>
<dbReference type="AlphaFoldDB" id="A0A9P8NZV9"/>
<dbReference type="GO" id="GO:0005634">
    <property type="term" value="C:nucleus"/>
    <property type="evidence" value="ECO:0007669"/>
    <property type="project" value="UniProtKB-SubCell"/>
</dbReference>
<dbReference type="GeneID" id="70238229"/>
<comment type="caution">
    <text evidence="8">The sequence shown here is derived from an EMBL/GenBank/DDBJ whole genome shotgun (WGS) entry which is preliminary data.</text>
</comment>
<name>A0A9P8NZV9_9ASCO</name>
<keyword evidence="9" id="KW-1185">Reference proteome</keyword>
<dbReference type="InterPro" id="IPR029063">
    <property type="entry name" value="SAM-dependent_MTases_sf"/>
</dbReference>
<dbReference type="InterPro" id="IPR026480">
    <property type="entry name" value="RMT2_dom"/>
</dbReference>
<dbReference type="PROSITE" id="PS51559">
    <property type="entry name" value="SAM_RMT2"/>
    <property type="match status" value="1"/>
</dbReference>
<evidence type="ECO:0000256" key="4">
    <source>
        <dbReference type="ARBA" id="ARBA00022691"/>
    </source>
</evidence>
<dbReference type="EMBL" id="JAEUBE010000414">
    <property type="protein sequence ID" value="KAH3662084.1"/>
    <property type="molecule type" value="Genomic_DNA"/>
</dbReference>
<comment type="subunit">
    <text evidence="6">Monomer.</text>
</comment>
<gene>
    <name evidence="8" type="ORF">OGAPHI_006265</name>
</gene>
<sequence>MSELHELCALPRPITPDHLVKLKEYLSAGIPATYTLEEVDQFERGVEEELSSTTTPLHIICENVAEDFTDEETQIVEQMIDELFLNGAGWCLVSSKNETPGCVLDRRGFRGSKYWEQIVAAGVRAEVFLRHMESNVEFIDEDEIDGFEEEQVAGTVEEEKKEEYDPAGDNATFLQSKLEYTDDALLTDRKDGVMMQWEDKLMKAGCDSLFKSAEDPDNVVVLNIGFGMGIIDTMIQEKKPKKHYICEAHPDVLAKMERDGWFKKEGVVVLKGRWQETLPPLLSQGVFFDGIYFDTFSEQYSDMLELYDIIVGLLKPEGVFSFFNGLGADRLVCYEVYKRVVDLDLNNYGLGVEYTQLDVPQTTKPEAEGSVWNGIYRPYWTCPVYYHPEVRFMTTV</sequence>
<dbReference type="OrthoDB" id="19014at2759"/>
<evidence type="ECO:0000256" key="6">
    <source>
        <dbReference type="PIRNR" id="PIRNR038148"/>
    </source>
</evidence>
<dbReference type="RefSeq" id="XP_046059188.1">
    <property type="nucleotide sequence ID" value="XM_046207534.1"/>
</dbReference>
<dbReference type="InterPro" id="IPR017408">
    <property type="entry name" value="Arginine_N-MeTrfase_2"/>
</dbReference>
<dbReference type="CDD" id="cd02440">
    <property type="entry name" value="AdoMet_MTases"/>
    <property type="match status" value="1"/>
</dbReference>
<reference evidence="8" key="2">
    <citation type="submission" date="2021-01" db="EMBL/GenBank/DDBJ databases">
        <authorList>
            <person name="Schikora-Tamarit M.A."/>
        </authorList>
    </citation>
    <scope>NUCLEOTIDE SEQUENCE</scope>
    <source>
        <strain evidence="8">CBS6075</strain>
    </source>
</reference>
<keyword evidence="3 6" id="KW-0808">Transferase</keyword>
<keyword evidence="4" id="KW-0949">S-adenosyl-L-methionine</keyword>
<reference evidence="8" key="1">
    <citation type="journal article" date="2021" name="Open Biol.">
        <title>Shared evolutionary footprints suggest mitochondrial oxidative damage underlies multiple complex I losses in fungi.</title>
        <authorList>
            <person name="Schikora-Tamarit M.A."/>
            <person name="Marcet-Houben M."/>
            <person name="Nosek J."/>
            <person name="Gabaldon T."/>
        </authorList>
    </citation>
    <scope>NUCLEOTIDE SEQUENCE</scope>
    <source>
        <strain evidence="8">CBS6075</strain>
    </source>
</reference>
<evidence type="ECO:0000256" key="1">
    <source>
        <dbReference type="ARBA" id="ARBA00022490"/>
    </source>
</evidence>
<keyword evidence="2 6" id="KW-0489">Methyltransferase</keyword>
<protein>
    <recommendedName>
        <fullName evidence="6">Arginine N-methyltransferase 2</fullName>
        <ecNumber evidence="6">2.1.1.-</ecNumber>
    </recommendedName>
</protein>
<dbReference type="EC" id="2.1.1.-" evidence="6"/>
<dbReference type="SUPFAM" id="SSF53335">
    <property type="entry name" value="S-adenosyl-L-methionine-dependent methyltransferases"/>
    <property type="match status" value="1"/>
</dbReference>
<dbReference type="Gene3D" id="3.40.50.150">
    <property type="entry name" value="Vaccinia Virus protein VP39"/>
    <property type="match status" value="1"/>
</dbReference>
<proteinExistence type="inferred from homology"/>
<comment type="similarity">
    <text evidence="6">Belongs to the class I-like SAM-binding methyltransferase superfamily. RMT2 methyltransferase family.</text>
</comment>
<evidence type="ECO:0000256" key="3">
    <source>
        <dbReference type="ARBA" id="ARBA00022679"/>
    </source>
</evidence>
<evidence type="ECO:0000313" key="8">
    <source>
        <dbReference type="EMBL" id="KAH3662084.1"/>
    </source>
</evidence>
<accession>A0A9P8NZV9</accession>
<dbReference type="PANTHER" id="PTHR32379:SF1">
    <property type="entry name" value="GUANIDINOACETATE N-METHYLTRANSFERASE"/>
    <property type="match status" value="1"/>
</dbReference>
<dbReference type="PIRSF" id="PIRSF038148">
    <property type="entry name" value="Arginine_N-mtfrase-2"/>
    <property type="match status" value="1"/>
</dbReference>
<evidence type="ECO:0000313" key="9">
    <source>
        <dbReference type="Proteomes" id="UP000769157"/>
    </source>
</evidence>
<comment type="subcellular location">
    <subcellularLocation>
        <location evidence="6">Cytoplasm</location>
    </subcellularLocation>
    <subcellularLocation>
        <location evidence="6">Nucleus</location>
    </subcellularLocation>
</comment>
<feature type="domain" description="RMT2" evidence="7">
    <location>
        <begin position="166"/>
        <end position="396"/>
    </location>
</feature>
<evidence type="ECO:0000256" key="2">
    <source>
        <dbReference type="ARBA" id="ARBA00022603"/>
    </source>
</evidence>
<comment type="function">
    <text evidence="6">S-adenosyl-L-methionine-dependent protein-arginine N-methyltransferase that methylates the delta-nitrogen atom of arginine residues to form N5-methylarginine (type IV) in target proteins. Monomethylates ribosomal protein L12.</text>
</comment>
<keyword evidence="5 6" id="KW-0539">Nucleus</keyword>
<dbReference type="GO" id="GO:0032259">
    <property type="term" value="P:methylation"/>
    <property type="evidence" value="ECO:0007669"/>
    <property type="project" value="UniProtKB-KW"/>
</dbReference>
<evidence type="ECO:0000259" key="7">
    <source>
        <dbReference type="PROSITE" id="PS51559"/>
    </source>
</evidence>